<dbReference type="EMBL" id="MSTI01000007">
    <property type="protein sequence ID" value="OLV20162.1"/>
    <property type="molecule type" value="Genomic_DNA"/>
</dbReference>
<dbReference type="OrthoDB" id="3078633at2"/>
<dbReference type="Proteomes" id="UP000186607">
    <property type="component" value="Unassembled WGS sequence"/>
</dbReference>
<evidence type="ECO:0000313" key="1">
    <source>
        <dbReference type="EMBL" id="OLV20162.1"/>
    </source>
</evidence>
<dbReference type="RefSeq" id="WP_075830118.1">
    <property type="nucleotide sequence ID" value="NZ_MSTI01000007.1"/>
</dbReference>
<proteinExistence type="predicted"/>
<organism evidence="1 2">
    <name type="scientific">Deinococcus marmoris</name>
    <dbReference type="NCBI Taxonomy" id="249408"/>
    <lineage>
        <taxon>Bacteria</taxon>
        <taxon>Thermotogati</taxon>
        <taxon>Deinococcota</taxon>
        <taxon>Deinococci</taxon>
        <taxon>Deinococcales</taxon>
        <taxon>Deinococcaceae</taxon>
        <taxon>Deinococcus</taxon>
    </lineage>
</organism>
<keyword evidence="2" id="KW-1185">Reference proteome</keyword>
<comment type="caution">
    <text evidence="1">The sequence shown here is derived from an EMBL/GenBank/DDBJ whole genome shotgun (WGS) entry which is preliminary data.</text>
</comment>
<dbReference type="STRING" id="249408.BOO71_0000514"/>
<evidence type="ECO:0000313" key="2">
    <source>
        <dbReference type="Proteomes" id="UP000186607"/>
    </source>
</evidence>
<protein>
    <submittedName>
        <fullName evidence="1">Uncharacterized protein</fullName>
    </submittedName>
</protein>
<gene>
    <name evidence="1" type="ORF">BOO71_0000514</name>
</gene>
<reference evidence="1 2" key="1">
    <citation type="submission" date="2017-01" db="EMBL/GenBank/DDBJ databases">
        <title>Genome Analysis of Deinococcus marmoris KOPRI26562.</title>
        <authorList>
            <person name="Kim J.H."/>
            <person name="Oh H.-M."/>
        </authorList>
    </citation>
    <scope>NUCLEOTIDE SEQUENCE [LARGE SCALE GENOMIC DNA]</scope>
    <source>
        <strain evidence="1 2">KOPRI26562</strain>
    </source>
</reference>
<dbReference type="AlphaFoldDB" id="A0A1U7P4R8"/>
<accession>A0A1U7P4R8</accession>
<sequence length="119" mass="12887">MIFSLAPTTESYDVLRLTSETAQWEFGCHRVLFGVRVVANRVGGGVYAVNYCAGADPVRIGVLRSLVQQILEGLPESVSEGEVLALMPRWTVRPMHNDPVCFEALVLLARQATAKAGAA</sequence>
<name>A0A1U7P4R8_9DEIO</name>